<dbReference type="EMBL" id="HE616748">
    <property type="protein sequence ID" value="CCE93682.1"/>
    <property type="molecule type" value="Genomic_DNA"/>
</dbReference>
<feature type="compositionally biased region" description="Low complexity" evidence="1">
    <location>
        <begin position="199"/>
        <end position="216"/>
    </location>
</feature>
<dbReference type="GO" id="GO:0007535">
    <property type="term" value="P:donor selection"/>
    <property type="evidence" value="ECO:0007669"/>
    <property type="project" value="EnsemblFungi"/>
</dbReference>
<dbReference type="GeneID" id="11504977"/>
<dbReference type="AlphaFoldDB" id="G8ZXR5"/>
<evidence type="ECO:0000256" key="1">
    <source>
        <dbReference type="SAM" id="MobiDB-lite"/>
    </source>
</evidence>
<proteinExistence type="predicted"/>
<accession>G8ZXR5</accession>
<evidence type="ECO:0000313" key="2">
    <source>
        <dbReference type="EMBL" id="CCE93682.1"/>
    </source>
</evidence>
<sequence length="319" mass="35691">MVGEDTVRDTTISAQSSMRYDDSELRSDEMRSDELNKAISSAKSLIRQLNSRLVKSPIDERTVDNLEDSGLSFNKSSLETPSRDLDDHEYDEKQVVTEEKIIDTISSLVKVLDDSTRQIQQLKLKNMLLRSNSNDIQSTYEVEENLKKQQYERMKCQFLAENQQLVENLRIKEGKVAKYKSRIVEKNRQINKLTRILNEGSGTESSSSQTPGSTSKEPARNVPSNNYKEKASDMLKTLGILASQVLNEEVDDDSGNQTIPQAADNTTDPEIVHAPILGGQLSRAPLGGRKGSDTPKDAPIELPEMRSFRTLNGVIRNSG</sequence>
<dbReference type="Proteomes" id="UP000005627">
    <property type="component" value="Chromosome 7"/>
</dbReference>
<dbReference type="RefSeq" id="XP_003682893.1">
    <property type="nucleotide sequence ID" value="XM_003682845.1"/>
</dbReference>
<gene>
    <name evidence="2" type="primary">TDEL0G03150</name>
    <name evidence="2" type="ORF">TDEL_0G03150</name>
</gene>
<feature type="compositionally biased region" description="Polar residues" evidence="1">
    <location>
        <begin position="9"/>
        <end position="18"/>
    </location>
</feature>
<organism evidence="2 3">
    <name type="scientific">Torulaspora delbrueckii</name>
    <name type="common">Yeast</name>
    <name type="synonym">Candida colliculosa</name>
    <dbReference type="NCBI Taxonomy" id="4950"/>
    <lineage>
        <taxon>Eukaryota</taxon>
        <taxon>Fungi</taxon>
        <taxon>Dikarya</taxon>
        <taxon>Ascomycota</taxon>
        <taxon>Saccharomycotina</taxon>
        <taxon>Saccharomycetes</taxon>
        <taxon>Saccharomycetales</taxon>
        <taxon>Saccharomycetaceae</taxon>
        <taxon>Torulaspora</taxon>
    </lineage>
</organism>
<reference evidence="2 3" key="1">
    <citation type="journal article" date="2011" name="Proc. Natl. Acad. Sci. U.S.A.">
        <title>Evolutionary erosion of yeast sex chromosomes by mating-type switching accidents.</title>
        <authorList>
            <person name="Gordon J.L."/>
            <person name="Armisen D."/>
            <person name="Proux-Wera E."/>
            <person name="Oheigeartaigh S.S."/>
            <person name="Byrne K.P."/>
            <person name="Wolfe K.H."/>
        </authorList>
    </citation>
    <scope>NUCLEOTIDE SEQUENCE [LARGE SCALE GENOMIC DNA]</scope>
    <source>
        <strain evidence="3">ATCC 10662 / CBS 1146 / NBRC 0425 / NCYC 2629 / NRRL Y-866</strain>
    </source>
</reference>
<feature type="region of interest" description="Disordered" evidence="1">
    <location>
        <begin position="280"/>
        <end position="299"/>
    </location>
</feature>
<evidence type="ECO:0000313" key="3">
    <source>
        <dbReference type="Proteomes" id="UP000005627"/>
    </source>
</evidence>
<dbReference type="eggNOG" id="ENOG502S148">
    <property type="taxonomic scope" value="Eukaryota"/>
</dbReference>
<dbReference type="FunCoup" id="G8ZXR5">
    <property type="interactions" value="110"/>
</dbReference>
<feature type="region of interest" description="Disordered" evidence="1">
    <location>
        <begin position="1"/>
        <end position="32"/>
    </location>
</feature>
<name>G8ZXR5_TORDE</name>
<feature type="region of interest" description="Disordered" evidence="1">
    <location>
        <begin position="194"/>
        <end position="226"/>
    </location>
</feature>
<feature type="compositionally biased region" description="Basic and acidic residues" evidence="1">
    <location>
        <begin position="290"/>
        <end position="299"/>
    </location>
</feature>
<feature type="compositionally biased region" description="Basic and acidic residues" evidence="1">
    <location>
        <begin position="19"/>
        <end position="32"/>
    </location>
</feature>
<dbReference type="InParanoid" id="G8ZXR5"/>
<dbReference type="OrthoDB" id="3981131at2759"/>
<keyword evidence="3" id="KW-1185">Reference proteome</keyword>
<dbReference type="HOGENOM" id="CLU_069850_0_0_1"/>
<protein>
    <submittedName>
        <fullName evidence="2">Uncharacterized protein</fullName>
    </submittedName>
</protein>
<dbReference type="KEGG" id="tdl:TDEL_0G03150"/>